<evidence type="ECO:0000256" key="1">
    <source>
        <dbReference type="ARBA" id="ARBA00022801"/>
    </source>
</evidence>
<sequence length="169" mass="19277">MSKWIDSDHSIDRWSAGGVVLRPDPQDTTALTVALCHRKSESLWALPKGTPEKDETIAETAKREVTEETGLTVEIGPPIDDTFYSFFRTAAETIGELPFDTQSKIRIDKTVHWYLMRYVCGDTTNHDCEYDDVKWIKIEEALKRLTHRNEARVLEKAVAFYEDGATSTH</sequence>
<reference evidence="3" key="1">
    <citation type="submission" date="2018-05" db="EMBL/GenBank/DDBJ databases">
        <authorList>
            <person name="Lanie J.A."/>
            <person name="Ng W.-L."/>
            <person name="Kazmierczak K.M."/>
            <person name="Andrzejewski T.M."/>
            <person name="Davidsen T.M."/>
            <person name="Wayne K.J."/>
            <person name="Tettelin H."/>
            <person name="Glass J.I."/>
            <person name="Rusch D."/>
            <person name="Podicherti R."/>
            <person name="Tsui H.-C.T."/>
            <person name="Winkler M.E."/>
        </authorList>
    </citation>
    <scope>NUCLEOTIDE SEQUENCE</scope>
</reference>
<dbReference type="CDD" id="cd03673">
    <property type="entry name" value="NUDIX_Ap6A_hydrolase"/>
    <property type="match status" value="1"/>
</dbReference>
<dbReference type="PROSITE" id="PS00893">
    <property type="entry name" value="NUDIX_BOX"/>
    <property type="match status" value="1"/>
</dbReference>
<dbReference type="GO" id="GO:0004081">
    <property type="term" value="F:bis(5'-nucleosyl)-tetraphosphatase (asymmetrical) activity"/>
    <property type="evidence" value="ECO:0007669"/>
    <property type="project" value="TreeGrafter"/>
</dbReference>
<dbReference type="InterPro" id="IPR051325">
    <property type="entry name" value="Nudix_hydrolase_domain"/>
</dbReference>
<name>A0A382AG56_9ZZZZ</name>
<dbReference type="GO" id="GO:0006754">
    <property type="term" value="P:ATP biosynthetic process"/>
    <property type="evidence" value="ECO:0007669"/>
    <property type="project" value="TreeGrafter"/>
</dbReference>
<feature type="domain" description="Nudix hydrolase" evidence="2">
    <location>
        <begin position="11"/>
        <end position="159"/>
    </location>
</feature>
<accession>A0A382AG56</accession>
<dbReference type="GO" id="GO:0006167">
    <property type="term" value="P:AMP biosynthetic process"/>
    <property type="evidence" value="ECO:0007669"/>
    <property type="project" value="TreeGrafter"/>
</dbReference>
<evidence type="ECO:0000259" key="2">
    <source>
        <dbReference type="PROSITE" id="PS51462"/>
    </source>
</evidence>
<proteinExistence type="predicted"/>
<gene>
    <name evidence="3" type="ORF">METZ01_LOCUS152827</name>
</gene>
<evidence type="ECO:0000313" key="3">
    <source>
        <dbReference type="EMBL" id="SVA99973.1"/>
    </source>
</evidence>
<dbReference type="PANTHER" id="PTHR21340:SF0">
    <property type="entry name" value="BIS(5'-NUCLEOSYL)-TETRAPHOSPHATASE [ASYMMETRICAL]"/>
    <property type="match status" value="1"/>
</dbReference>
<dbReference type="PANTHER" id="PTHR21340">
    <property type="entry name" value="DIADENOSINE 5,5-P1,P4-TETRAPHOSPHATE PYROPHOSPHOHYDROLASE MUTT"/>
    <property type="match status" value="1"/>
</dbReference>
<keyword evidence="1" id="KW-0378">Hydrolase</keyword>
<dbReference type="InterPro" id="IPR000086">
    <property type="entry name" value="NUDIX_hydrolase_dom"/>
</dbReference>
<dbReference type="Pfam" id="PF00293">
    <property type="entry name" value="NUDIX"/>
    <property type="match status" value="1"/>
</dbReference>
<organism evidence="3">
    <name type="scientific">marine metagenome</name>
    <dbReference type="NCBI Taxonomy" id="408172"/>
    <lineage>
        <taxon>unclassified sequences</taxon>
        <taxon>metagenomes</taxon>
        <taxon>ecological metagenomes</taxon>
    </lineage>
</organism>
<dbReference type="SUPFAM" id="SSF55811">
    <property type="entry name" value="Nudix"/>
    <property type="match status" value="1"/>
</dbReference>
<dbReference type="AlphaFoldDB" id="A0A382AG56"/>
<dbReference type="InterPro" id="IPR020084">
    <property type="entry name" value="NUDIX_hydrolase_CS"/>
</dbReference>
<dbReference type="InterPro" id="IPR015797">
    <property type="entry name" value="NUDIX_hydrolase-like_dom_sf"/>
</dbReference>
<protein>
    <recommendedName>
        <fullName evidence="2">Nudix hydrolase domain-containing protein</fullName>
    </recommendedName>
</protein>
<dbReference type="Gene3D" id="3.90.79.10">
    <property type="entry name" value="Nucleoside Triphosphate Pyrophosphohydrolase"/>
    <property type="match status" value="1"/>
</dbReference>
<dbReference type="EMBL" id="UINC01025072">
    <property type="protein sequence ID" value="SVA99973.1"/>
    <property type="molecule type" value="Genomic_DNA"/>
</dbReference>
<dbReference type="PROSITE" id="PS51462">
    <property type="entry name" value="NUDIX"/>
    <property type="match status" value="1"/>
</dbReference>